<evidence type="ECO:0000259" key="13">
    <source>
        <dbReference type="Pfam" id="PF00892"/>
    </source>
</evidence>
<dbReference type="EMBL" id="JBEPLW010000007">
    <property type="protein sequence ID" value="MET3575404.1"/>
    <property type="molecule type" value="Genomic_DNA"/>
</dbReference>
<dbReference type="PANTHER" id="PTHR30561">
    <property type="entry name" value="SMR FAMILY PROTON-DEPENDENT DRUG EFFLUX TRANSPORTER SUGE"/>
    <property type="match status" value="1"/>
</dbReference>
<dbReference type="InterPro" id="IPR000390">
    <property type="entry name" value="Small_drug/metabolite_transptr"/>
</dbReference>
<feature type="transmembrane region" description="Helical" evidence="12">
    <location>
        <begin position="69"/>
        <end position="89"/>
    </location>
</feature>
<comment type="similarity">
    <text evidence="2">Belongs to the EamA transporter family.</text>
</comment>
<evidence type="ECO:0000256" key="12">
    <source>
        <dbReference type="SAM" id="Phobius"/>
    </source>
</evidence>
<keyword evidence="11 12" id="KW-0472">Membrane</keyword>
<evidence type="ECO:0000313" key="14">
    <source>
        <dbReference type="EMBL" id="MET3575404.1"/>
    </source>
</evidence>
<evidence type="ECO:0000256" key="11">
    <source>
        <dbReference type="ARBA" id="ARBA00023136"/>
    </source>
</evidence>
<evidence type="ECO:0000256" key="10">
    <source>
        <dbReference type="ARBA" id="ARBA00023098"/>
    </source>
</evidence>
<dbReference type="Gene3D" id="1.10.3730.20">
    <property type="match status" value="1"/>
</dbReference>
<evidence type="ECO:0000256" key="3">
    <source>
        <dbReference type="ARBA" id="ARBA00022475"/>
    </source>
</evidence>
<keyword evidence="7 12" id="KW-0812">Transmembrane</keyword>
<comment type="caution">
    <text evidence="14">The sequence shown here is derived from an EMBL/GenBank/DDBJ whole genome shotgun (WGS) entry which is preliminary data.</text>
</comment>
<dbReference type="InterPro" id="IPR037185">
    <property type="entry name" value="EmrE-like"/>
</dbReference>
<comment type="subcellular location">
    <subcellularLocation>
        <location evidence="1">Cell membrane</location>
        <topology evidence="1">Multi-pass membrane protein</topology>
    </subcellularLocation>
</comment>
<evidence type="ECO:0000256" key="5">
    <source>
        <dbReference type="ARBA" id="ARBA00022519"/>
    </source>
</evidence>
<evidence type="ECO:0000256" key="8">
    <source>
        <dbReference type="ARBA" id="ARBA00022985"/>
    </source>
</evidence>
<evidence type="ECO:0000256" key="1">
    <source>
        <dbReference type="ARBA" id="ARBA00004651"/>
    </source>
</evidence>
<name>A0ABV2GAU8_9BACL</name>
<evidence type="ECO:0000256" key="9">
    <source>
        <dbReference type="ARBA" id="ARBA00022989"/>
    </source>
</evidence>
<feature type="transmembrane region" description="Helical" evidence="12">
    <location>
        <begin position="40"/>
        <end position="62"/>
    </location>
</feature>
<keyword evidence="15" id="KW-1185">Reference proteome</keyword>
<dbReference type="PANTHER" id="PTHR30561:SF9">
    <property type="entry name" value="4-AMINO-4-DEOXY-L-ARABINOSE-PHOSPHOUNDECAPRENOL FLIPPASE SUBUNIT ARNF-RELATED"/>
    <property type="match status" value="1"/>
</dbReference>
<keyword evidence="5" id="KW-0997">Cell inner membrane</keyword>
<dbReference type="SUPFAM" id="SSF103481">
    <property type="entry name" value="Multidrug resistance efflux transporter EmrE"/>
    <property type="match status" value="1"/>
</dbReference>
<gene>
    <name evidence="14" type="ORF">ABID49_001309</name>
</gene>
<keyword evidence="8" id="KW-0448">Lipopolysaccharide biosynthesis</keyword>
<feature type="transmembrane region" description="Helical" evidence="12">
    <location>
        <begin position="95"/>
        <end position="112"/>
    </location>
</feature>
<keyword evidence="10" id="KW-0443">Lipid metabolism</keyword>
<protein>
    <submittedName>
        <fullName evidence="14">Drug/metabolite transporter (DMT)-like permease</fullName>
    </submittedName>
</protein>
<evidence type="ECO:0000256" key="7">
    <source>
        <dbReference type="ARBA" id="ARBA00022692"/>
    </source>
</evidence>
<dbReference type="RefSeq" id="WP_040227717.1">
    <property type="nucleotide sequence ID" value="NZ_JBEPLW010000007.1"/>
</dbReference>
<evidence type="ECO:0000256" key="2">
    <source>
        <dbReference type="ARBA" id="ARBA00007362"/>
    </source>
</evidence>
<keyword evidence="6" id="KW-0441">Lipid A biosynthesis</keyword>
<keyword evidence="4" id="KW-0444">Lipid biosynthesis</keyword>
<dbReference type="Proteomes" id="UP001549099">
    <property type="component" value="Unassembled WGS sequence"/>
</dbReference>
<reference evidence="14 15" key="1">
    <citation type="submission" date="2024-06" db="EMBL/GenBank/DDBJ databases">
        <title>Genomic Encyclopedia of Type Strains, Phase IV (KMG-IV): sequencing the most valuable type-strain genomes for metagenomic binning, comparative biology and taxonomic classification.</title>
        <authorList>
            <person name="Goeker M."/>
        </authorList>
    </citation>
    <scope>NUCLEOTIDE SEQUENCE [LARGE SCALE GENOMIC DNA]</scope>
    <source>
        <strain evidence="14 15">DSM 26128</strain>
    </source>
</reference>
<evidence type="ECO:0000256" key="4">
    <source>
        <dbReference type="ARBA" id="ARBA00022516"/>
    </source>
</evidence>
<dbReference type="InterPro" id="IPR000620">
    <property type="entry name" value="EamA_dom"/>
</dbReference>
<feature type="domain" description="EamA" evidence="13">
    <location>
        <begin position="6"/>
        <end position="111"/>
    </location>
</feature>
<organism evidence="14 15">
    <name type="scientific">Bhargavaea ullalensis</name>
    <dbReference type="NCBI Taxonomy" id="1265685"/>
    <lineage>
        <taxon>Bacteria</taxon>
        <taxon>Bacillati</taxon>
        <taxon>Bacillota</taxon>
        <taxon>Bacilli</taxon>
        <taxon>Bacillales</taxon>
        <taxon>Caryophanaceae</taxon>
        <taxon>Bhargavaea</taxon>
    </lineage>
</organism>
<keyword evidence="3" id="KW-1003">Cell membrane</keyword>
<evidence type="ECO:0000256" key="6">
    <source>
        <dbReference type="ARBA" id="ARBA00022556"/>
    </source>
</evidence>
<sequence>MVYLVLVANILLLVTGQVLWKLAVSNIDAWSLQAAVRLVLSPLFIGGASLYVIATGLWLYVLSKLPLSVAYPSQSISYILAAIIAILAFRETVQPTQWVGMAVIIFGVYLVAK</sequence>
<evidence type="ECO:0000313" key="15">
    <source>
        <dbReference type="Proteomes" id="UP001549099"/>
    </source>
</evidence>
<keyword evidence="9 12" id="KW-1133">Transmembrane helix</keyword>
<accession>A0ABV2GAU8</accession>
<dbReference type="Pfam" id="PF00892">
    <property type="entry name" value="EamA"/>
    <property type="match status" value="1"/>
</dbReference>
<proteinExistence type="inferred from homology"/>